<dbReference type="Pfam" id="PF00196">
    <property type="entry name" value="GerE"/>
    <property type="match status" value="1"/>
</dbReference>
<feature type="region of interest" description="Disordered" evidence="1">
    <location>
        <begin position="113"/>
        <end position="143"/>
    </location>
</feature>
<dbReference type="EMBL" id="AP022843">
    <property type="protein sequence ID" value="BCB06765.1"/>
    <property type="molecule type" value="Genomic_DNA"/>
</dbReference>
<gene>
    <name evidence="3" type="ORF">HHSLTHF2_06550</name>
</gene>
<evidence type="ECO:0000259" key="2">
    <source>
        <dbReference type="SMART" id="SM00421"/>
    </source>
</evidence>
<dbReference type="SUPFAM" id="SSF46894">
    <property type="entry name" value="C-terminal effector domain of the bipartite response regulators"/>
    <property type="match status" value="1"/>
</dbReference>
<evidence type="ECO:0000313" key="3">
    <source>
        <dbReference type="EMBL" id="BCB06765.1"/>
    </source>
</evidence>
<keyword evidence="4" id="KW-1185">Reference proteome</keyword>
<dbReference type="Gene3D" id="1.10.10.10">
    <property type="entry name" value="Winged helix-like DNA-binding domain superfamily/Winged helix DNA-binding domain"/>
    <property type="match status" value="1"/>
</dbReference>
<dbReference type="Proteomes" id="UP000502259">
    <property type="component" value="Chromosome"/>
</dbReference>
<proteinExistence type="predicted"/>
<dbReference type="RefSeq" id="WP_172419973.1">
    <property type="nucleotide sequence ID" value="NZ_AP022843.1"/>
</dbReference>
<evidence type="ECO:0000256" key="1">
    <source>
        <dbReference type="SAM" id="MobiDB-lite"/>
    </source>
</evidence>
<dbReference type="InterPro" id="IPR000792">
    <property type="entry name" value="Tscrpt_reg_LuxR_C"/>
</dbReference>
<dbReference type="InterPro" id="IPR016032">
    <property type="entry name" value="Sig_transdc_resp-reg_C-effctor"/>
</dbReference>
<dbReference type="GO" id="GO:0003677">
    <property type="term" value="F:DNA binding"/>
    <property type="evidence" value="ECO:0007669"/>
    <property type="project" value="InterPro"/>
</dbReference>
<reference evidence="3 4" key="1">
    <citation type="submission" date="2020-03" db="EMBL/GenBank/DDBJ databases">
        <title>Complete Genome Sequence of Halomonas hydrothermalis Strain Slthf2, Halophilic Bacterium Isolated from Deep-Sea Hydrothermal-Vent Environments.</title>
        <authorList>
            <person name="Takeyama N."/>
            <person name="Huang M."/>
            <person name="Sato K."/>
            <person name="Galipon J."/>
            <person name="Arakawa K."/>
        </authorList>
    </citation>
    <scope>NUCLEOTIDE SEQUENCE [LARGE SCALE GENOMIC DNA]</scope>
    <source>
        <strain evidence="3 4">Slthf2</strain>
    </source>
</reference>
<dbReference type="SMART" id="SM00421">
    <property type="entry name" value="HTH_LUXR"/>
    <property type="match status" value="1"/>
</dbReference>
<dbReference type="InterPro" id="IPR036388">
    <property type="entry name" value="WH-like_DNA-bd_sf"/>
</dbReference>
<sequence length="143" mass="15709">MQITTEPAEFECQGFICRFGPRNSQWPTRVQAQVIACIAAGMTHKEIAKLRGCSPRTISATSAAILYYLNAHRAAEAVAKAIEKDWIVKIRCWAALTPLVTALLVSGINPDTDAMRHQPPARTRQQVSASRTVSRRDVGSVYA</sequence>
<feature type="domain" description="HTH luxR-type" evidence="2">
    <location>
        <begin position="24"/>
        <end position="81"/>
    </location>
</feature>
<feature type="compositionally biased region" description="Polar residues" evidence="1">
    <location>
        <begin position="123"/>
        <end position="132"/>
    </location>
</feature>
<name>A0A6F8U1K3_9GAMM</name>
<dbReference type="GO" id="GO:0006355">
    <property type="term" value="P:regulation of DNA-templated transcription"/>
    <property type="evidence" value="ECO:0007669"/>
    <property type="project" value="InterPro"/>
</dbReference>
<dbReference type="AlphaFoldDB" id="A0A6F8U1K3"/>
<feature type="compositionally biased region" description="Basic and acidic residues" evidence="1">
    <location>
        <begin position="134"/>
        <end position="143"/>
    </location>
</feature>
<accession>A0A6F8U1K3</accession>
<organism evidence="3 4">
    <name type="scientific">Halomonas hydrothermalis</name>
    <dbReference type="NCBI Taxonomy" id="115561"/>
    <lineage>
        <taxon>Bacteria</taxon>
        <taxon>Pseudomonadati</taxon>
        <taxon>Pseudomonadota</taxon>
        <taxon>Gammaproteobacteria</taxon>
        <taxon>Oceanospirillales</taxon>
        <taxon>Halomonadaceae</taxon>
        <taxon>Halomonas</taxon>
    </lineage>
</organism>
<evidence type="ECO:0000313" key="4">
    <source>
        <dbReference type="Proteomes" id="UP000502259"/>
    </source>
</evidence>
<protein>
    <recommendedName>
        <fullName evidence="2">HTH luxR-type domain-containing protein</fullName>
    </recommendedName>
</protein>